<dbReference type="EMBL" id="JBHMDY010000006">
    <property type="protein sequence ID" value="MFB9260343.1"/>
    <property type="molecule type" value="Genomic_DNA"/>
</dbReference>
<gene>
    <name evidence="2" type="ORF">ACFFVD_11075</name>
</gene>
<dbReference type="RefSeq" id="WP_182633541.1">
    <property type="nucleotide sequence ID" value="NZ_JAALDM010000318.1"/>
</dbReference>
<dbReference type="Pfam" id="PF20068">
    <property type="entry name" value="Amphi-Trp"/>
    <property type="match status" value="1"/>
</dbReference>
<evidence type="ECO:0000313" key="2">
    <source>
        <dbReference type="EMBL" id="MFB9260343.1"/>
    </source>
</evidence>
<feature type="domain" description="Amphi-Trp" evidence="1">
    <location>
        <begin position="3"/>
        <end position="92"/>
    </location>
</feature>
<reference evidence="2 3" key="1">
    <citation type="submission" date="2024-09" db="EMBL/GenBank/DDBJ databases">
        <authorList>
            <person name="Sun Q."/>
            <person name="Mori K."/>
        </authorList>
    </citation>
    <scope>NUCLEOTIDE SEQUENCE [LARGE SCALE GENOMIC DNA]</scope>
    <source>
        <strain evidence="2 3">CCM 7659</strain>
    </source>
</reference>
<comment type="caution">
    <text evidence="2">The sequence shown here is derived from an EMBL/GenBank/DDBJ whole genome shotgun (WGS) entry which is preliminary data.</text>
</comment>
<accession>A0ABV5JTD4</accession>
<dbReference type="InterPro" id="IPR027598">
    <property type="entry name" value="Amphi-Trp_dom"/>
</dbReference>
<proteinExistence type="predicted"/>
<protein>
    <submittedName>
        <fullName evidence="2">Amphi-Trp domain-containing protein</fullName>
    </submittedName>
</protein>
<evidence type="ECO:0000259" key="1">
    <source>
        <dbReference type="Pfam" id="PF20068"/>
    </source>
</evidence>
<name>A0ABV5JTD4_9ACTN</name>
<keyword evidence="3" id="KW-1185">Reference proteome</keyword>
<dbReference type="NCBIfam" id="TIGR04354">
    <property type="entry name" value="amphi-Trp"/>
    <property type="match status" value="1"/>
</dbReference>
<sequence>MAASTHLLKSKDTYSRDALADILTTLADRIRTGTVKFDQGATSVDLGFPASVRLDVEIKETPKPTGTKHELELSMWWVTSPDGEPTPSGGIAIS</sequence>
<organism evidence="2 3">
    <name type="scientific">Dietzia aerolata</name>
    <dbReference type="NCBI Taxonomy" id="595984"/>
    <lineage>
        <taxon>Bacteria</taxon>
        <taxon>Bacillati</taxon>
        <taxon>Actinomycetota</taxon>
        <taxon>Actinomycetes</taxon>
        <taxon>Mycobacteriales</taxon>
        <taxon>Dietziaceae</taxon>
        <taxon>Dietzia</taxon>
    </lineage>
</organism>
<evidence type="ECO:0000313" key="3">
    <source>
        <dbReference type="Proteomes" id="UP001589700"/>
    </source>
</evidence>
<dbReference type="Proteomes" id="UP001589700">
    <property type="component" value="Unassembled WGS sequence"/>
</dbReference>